<evidence type="ECO:0008006" key="3">
    <source>
        <dbReference type="Google" id="ProtNLM"/>
    </source>
</evidence>
<dbReference type="OrthoDB" id="8479950at2"/>
<dbReference type="EMBL" id="PYAX01000009">
    <property type="protein sequence ID" value="PSL53251.1"/>
    <property type="molecule type" value="Genomic_DNA"/>
</dbReference>
<keyword evidence="2" id="KW-1185">Reference proteome</keyword>
<dbReference type="AlphaFoldDB" id="A0A2P8I469"/>
<evidence type="ECO:0000313" key="1">
    <source>
        <dbReference type="EMBL" id="PSL53251.1"/>
    </source>
</evidence>
<proteinExistence type="predicted"/>
<dbReference type="Proteomes" id="UP000241118">
    <property type="component" value="Unassembled WGS sequence"/>
</dbReference>
<organism evidence="1 2">
    <name type="scientific">Saccharothrix carnea</name>
    <dbReference type="NCBI Taxonomy" id="1280637"/>
    <lineage>
        <taxon>Bacteria</taxon>
        <taxon>Bacillati</taxon>
        <taxon>Actinomycetota</taxon>
        <taxon>Actinomycetes</taxon>
        <taxon>Pseudonocardiales</taxon>
        <taxon>Pseudonocardiaceae</taxon>
        <taxon>Saccharothrix</taxon>
    </lineage>
</organism>
<accession>A0A2P8I469</accession>
<gene>
    <name evidence="1" type="ORF">B0I31_10941</name>
</gene>
<dbReference type="RefSeq" id="WP_106617989.1">
    <property type="nucleotide sequence ID" value="NZ_PYAX01000009.1"/>
</dbReference>
<sequence>MWPTSGTPQAYLVEHRDLALNLVLRTSGAETEPYDDIRDCRHRAFAANLGLDFDSPAVRLAVRLYATAADQLARDYLTEEHALDPEMIVEMLMAVLAGALRAAQLADPELRVESVLEELKSR</sequence>
<name>A0A2P8I469_SACCR</name>
<reference evidence="1 2" key="1">
    <citation type="submission" date="2018-03" db="EMBL/GenBank/DDBJ databases">
        <title>Genomic Encyclopedia of Type Strains, Phase III (KMG-III): the genomes of soil and plant-associated and newly described type strains.</title>
        <authorList>
            <person name="Whitman W."/>
        </authorList>
    </citation>
    <scope>NUCLEOTIDE SEQUENCE [LARGE SCALE GENOMIC DNA]</scope>
    <source>
        <strain evidence="1 2">CGMCC 4.7097</strain>
    </source>
</reference>
<comment type="caution">
    <text evidence="1">The sequence shown here is derived from an EMBL/GenBank/DDBJ whole genome shotgun (WGS) entry which is preliminary data.</text>
</comment>
<protein>
    <recommendedName>
        <fullName evidence="3">TetR family transcriptional regulator</fullName>
    </recommendedName>
</protein>
<evidence type="ECO:0000313" key="2">
    <source>
        <dbReference type="Proteomes" id="UP000241118"/>
    </source>
</evidence>